<dbReference type="OrthoDB" id="2536450at2759"/>
<dbReference type="STRING" id="1296100.A0A1B9FYJ5"/>
<feature type="chain" id="PRO_5042334712" evidence="1">
    <location>
        <begin position="23"/>
        <end position="273"/>
    </location>
</feature>
<evidence type="ECO:0000256" key="1">
    <source>
        <dbReference type="SAM" id="SignalP"/>
    </source>
</evidence>
<dbReference type="VEuPathDB" id="FungiDB:I302_06827"/>
<accession>A0A1B9FYJ5</accession>
<gene>
    <name evidence="2" type="ORF">I302_06827</name>
    <name evidence="3" type="ORF">I302_107432</name>
</gene>
<evidence type="ECO:0000313" key="3">
    <source>
        <dbReference type="EMBL" id="WVW85394.1"/>
    </source>
</evidence>
<reference evidence="2" key="3">
    <citation type="submission" date="2014-01" db="EMBL/GenBank/DDBJ databases">
        <title>Evolution of pathogenesis and genome organization in the Tremellales.</title>
        <authorList>
            <person name="Cuomo C."/>
            <person name="Litvintseva A."/>
            <person name="Heitman J."/>
            <person name="Chen Y."/>
            <person name="Sun S."/>
            <person name="Springer D."/>
            <person name="Dromer F."/>
            <person name="Young S."/>
            <person name="Zeng Q."/>
            <person name="Chapman S."/>
            <person name="Gujja S."/>
            <person name="Saif S."/>
            <person name="Birren B."/>
        </authorList>
    </citation>
    <scope>NUCLEOTIDE SEQUENCE</scope>
    <source>
        <strain evidence="2">CBS 10118</strain>
    </source>
</reference>
<reference evidence="2" key="1">
    <citation type="submission" date="2013-07" db="EMBL/GenBank/DDBJ databases">
        <title>The Genome Sequence of Cryptococcus bestiolae CBS10118.</title>
        <authorList>
            <consortium name="The Broad Institute Genome Sequencing Platform"/>
            <person name="Cuomo C."/>
            <person name="Litvintseva A."/>
            <person name="Chen Y."/>
            <person name="Heitman J."/>
            <person name="Sun S."/>
            <person name="Springer D."/>
            <person name="Dromer F."/>
            <person name="Young S.K."/>
            <person name="Zeng Q."/>
            <person name="Gargeya S."/>
            <person name="Fitzgerald M."/>
            <person name="Abouelleil A."/>
            <person name="Alvarado L."/>
            <person name="Berlin A.M."/>
            <person name="Chapman S.B."/>
            <person name="Dewar J."/>
            <person name="Goldberg J."/>
            <person name="Griggs A."/>
            <person name="Gujja S."/>
            <person name="Hansen M."/>
            <person name="Howarth C."/>
            <person name="Imamovic A."/>
            <person name="Larimer J."/>
            <person name="McCowan C."/>
            <person name="Murphy C."/>
            <person name="Pearson M."/>
            <person name="Priest M."/>
            <person name="Roberts A."/>
            <person name="Saif S."/>
            <person name="Shea T."/>
            <person name="Sykes S."/>
            <person name="Wortman J."/>
            <person name="Nusbaum C."/>
            <person name="Birren B."/>
        </authorList>
    </citation>
    <scope>NUCLEOTIDE SEQUENCE [LARGE SCALE GENOMIC DNA]</scope>
    <source>
        <strain evidence="2">CBS 10118</strain>
    </source>
</reference>
<name>A0A1B9FYJ5_9TREE</name>
<proteinExistence type="predicted"/>
<reference evidence="3" key="4">
    <citation type="submission" date="2024-02" db="EMBL/GenBank/DDBJ databases">
        <title>Comparative genomics of Cryptococcus and Kwoniella reveals pathogenesis evolution and contrasting modes of karyotype evolution via chromosome fusion or intercentromeric recombination.</title>
        <authorList>
            <person name="Coelho M.A."/>
            <person name="David-Palma M."/>
            <person name="Shea T."/>
            <person name="Bowers K."/>
            <person name="McGinley-Smith S."/>
            <person name="Mohammad A.W."/>
            <person name="Gnirke A."/>
            <person name="Yurkov A.M."/>
            <person name="Nowrousian M."/>
            <person name="Sun S."/>
            <person name="Cuomo C.A."/>
            <person name="Heitman J."/>
        </authorList>
    </citation>
    <scope>NUCLEOTIDE SEQUENCE</scope>
    <source>
        <strain evidence="3">CBS 10118</strain>
    </source>
</reference>
<dbReference type="PANTHER" id="PTHR34862">
    <property type="entry name" value="SPARK DOMAIN-CONTAINING PROTEIN"/>
    <property type="match status" value="1"/>
</dbReference>
<dbReference type="RefSeq" id="XP_019044913.1">
    <property type="nucleotide sequence ID" value="XM_019193436.1"/>
</dbReference>
<dbReference type="EMBL" id="KI894023">
    <property type="protein sequence ID" value="OCF23843.1"/>
    <property type="molecule type" value="Genomic_DNA"/>
</dbReference>
<evidence type="ECO:0000313" key="4">
    <source>
        <dbReference type="Proteomes" id="UP000092730"/>
    </source>
</evidence>
<evidence type="ECO:0000313" key="2">
    <source>
        <dbReference type="EMBL" id="OCF23843.1"/>
    </source>
</evidence>
<organism evidence="2">
    <name type="scientific">Kwoniella bestiolae CBS 10118</name>
    <dbReference type="NCBI Taxonomy" id="1296100"/>
    <lineage>
        <taxon>Eukaryota</taxon>
        <taxon>Fungi</taxon>
        <taxon>Dikarya</taxon>
        <taxon>Basidiomycota</taxon>
        <taxon>Agaricomycotina</taxon>
        <taxon>Tremellomycetes</taxon>
        <taxon>Tremellales</taxon>
        <taxon>Cryptococcaceae</taxon>
        <taxon>Kwoniella</taxon>
    </lineage>
</organism>
<reference evidence="3" key="2">
    <citation type="submission" date="2013-07" db="EMBL/GenBank/DDBJ databases">
        <authorList>
            <consortium name="The Broad Institute Genome Sequencing Platform"/>
            <person name="Cuomo C."/>
            <person name="Litvintseva A."/>
            <person name="Chen Y."/>
            <person name="Heitman J."/>
            <person name="Sun S."/>
            <person name="Springer D."/>
            <person name="Dromer F."/>
            <person name="Young S.K."/>
            <person name="Zeng Q."/>
            <person name="Gargeya S."/>
            <person name="Fitzgerald M."/>
            <person name="Abouelleil A."/>
            <person name="Alvarado L."/>
            <person name="Berlin A.M."/>
            <person name="Chapman S.B."/>
            <person name="Dewar J."/>
            <person name="Goldberg J."/>
            <person name="Griggs A."/>
            <person name="Gujja S."/>
            <person name="Hansen M."/>
            <person name="Howarth C."/>
            <person name="Imamovic A."/>
            <person name="Larimer J."/>
            <person name="McCowan C."/>
            <person name="Murphy C."/>
            <person name="Pearson M."/>
            <person name="Priest M."/>
            <person name="Roberts A."/>
            <person name="Saif S."/>
            <person name="Shea T."/>
            <person name="Sykes S."/>
            <person name="Wortman J."/>
            <person name="Nusbaum C."/>
            <person name="Birren B."/>
        </authorList>
    </citation>
    <scope>NUCLEOTIDE SEQUENCE</scope>
    <source>
        <strain evidence="3">CBS 10118</strain>
    </source>
</reference>
<dbReference type="AlphaFoldDB" id="A0A1B9FYJ5"/>
<dbReference type="Proteomes" id="UP000092730">
    <property type="component" value="Chromosome 6"/>
</dbReference>
<feature type="signal peptide" evidence="1">
    <location>
        <begin position="1"/>
        <end position="22"/>
    </location>
</feature>
<protein>
    <submittedName>
        <fullName evidence="2">Uncharacterized protein</fullName>
    </submittedName>
</protein>
<keyword evidence="1" id="KW-0732">Signal</keyword>
<dbReference type="KEGG" id="kbi:30211226"/>
<dbReference type="GeneID" id="30211226"/>
<dbReference type="PANTHER" id="PTHR34862:SF1">
    <property type="entry name" value="SPARK DOMAIN-CONTAINING PROTEIN"/>
    <property type="match status" value="1"/>
</dbReference>
<sequence>MFTKSNILIGVTALGLMGAVNAQTGQPEWAALAEKVLNALISEQCQTAITTTFSPESDLGQCQFYQALAGITDDASLDSYLNTSCGADPCTDESLTNAANTIWTGCQTEMGYLGITRDFVYEAFGSYSVQREISCLKKDDQYCLTYLSQTLNSSASDLESIDPANTTLEQASQIFQGSIEDYLCNECSIAYLDLILVQYPELASLDLGEGKNVVDYANGYCAEEGLTVSTDGTLPQGITKTAHNSNFPAEIGLAKRILKRNIGALKTRFLQMI</sequence>
<dbReference type="EMBL" id="CP144546">
    <property type="protein sequence ID" value="WVW85394.1"/>
    <property type="molecule type" value="Genomic_DNA"/>
</dbReference>
<keyword evidence="4" id="KW-1185">Reference proteome</keyword>